<dbReference type="AlphaFoldDB" id="A0A060SJE8"/>
<evidence type="ECO:0000313" key="2">
    <source>
        <dbReference type="Proteomes" id="UP000029665"/>
    </source>
</evidence>
<keyword evidence="2" id="KW-1185">Reference proteome</keyword>
<reference evidence="1" key="1">
    <citation type="submission" date="2014-01" db="EMBL/GenBank/DDBJ databases">
        <title>The genome of the white-rot fungus Pycnoporus cinnabarinus: a basidiomycete model with a versatile arsenal for lignocellulosic biomass breakdown.</title>
        <authorList>
            <person name="Levasseur A."/>
            <person name="Lomascolo A."/>
            <person name="Ruiz-Duenas F.J."/>
            <person name="Uzan E."/>
            <person name="Piumi F."/>
            <person name="Kues U."/>
            <person name="Ram A.F.J."/>
            <person name="Murat C."/>
            <person name="Haon M."/>
            <person name="Benoit I."/>
            <person name="Arfi Y."/>
            <person name="Chevret D."/>
            <person name="Drula E."/>
            <person name="Kwon M.J."/>
            <person name="Gouret P."/>
            <person name="Lesage-Meessen L."/>
            <person name="Lombard V."/>
            <person name="Mariette J."/>
            <person name="Noirot C."/>
            <person name="Park J."/>
            <person name="Patyshakuliyeva A."/>
            <person name="Wieneger R.A.B."/>
            <person name="Wosten H.A.B."/>
            <person name="Martin F."/>
            <person name="Coutinho P.M."/>
            <person name="de Vries R."/>
            <person name="Martinez A.T."/>
            <person name="Klopp C."/>
            <person name="Pontarotti P."/>
            <person name="Henrissat B."/>
            <person name="Record E."/>
        </authorList>
    </citation>
    <scope>NUCLEOTIDE SEQUENCE [LARGE SCALE GENOMIC DNA]</scope>
    <source>
        <strain evidence="1">BRFM137</strain>
    </source>
</reference>
<dbReference type="HOGENOM" id="CLU_1161649_0_0_1"/>
<comment type="caution">
    <text evidence="1">The sequence shown here is derived from an EMBL/GenBank/DDBJ whole genome shotgun (WGS) entry which is preliminary data.</text>
</comment>
<dbReference type="EMBL" id="CCBP010000112">
    <property type="protein sequence ID" value="CDO72314.1"/>
    <property type="molecule type" value="Genomic_DNA"/>
</dbReference>
<evidence type="ECO:0008006" key="3">
    <source>
        <dbReference type="Google" id="ProtNLM"/>
    </source>
</evidence>
<dbReference type="OrthoDB" id="3266199at2759"/>
<dbReference type="Proteomes" id="UP000029665">
    <property type="component" value="Unassembled WGS sequence"/>
</dbReference>
<dbReference type="OMA" id="SEMAAWE"/>
<gene>
    <name evidence="1" type="ORF">BN946_scf184977.g11</name>
</gene>
<protein>
    <recommendedName>
        <fullName evidence="3">BTB domain-containing protein</fullName>
    </recommendedName>
</protein>
<organism evidence="1 2">
    <name type="scientific">Pycnoporus cinnabarinus</name>
    <name type="common">Cinnabar-red polypore</name>
    <name type="synonym">Trametes cinnabarina</name>
    <dbReference type="NCBI Taxonomy" id="5643"/>
    <lineage>
        <taxon>Eukaryota</taxon>
        <taxon>Fungi</taxon>
        <taxon>Dikarya</taxon>
        <taxon>Basidiomycota</taxon>
        <taxon>Agaricomycotina</taxon>
        <taxon>Agaricomycetes</taxon>
        <taxon>Polyporales</taxon>
        <taxon>Polyporaceae</taxon>
        <taxon>Trametes</taxon>
    </lineage>
</organism>
<accession>A0A060SJE8</accession>
<dbReference type="STRING" id="5643.A0A060SJE8"/>
<proteinExistence type="predicted"/>
<evidence type="ECO:0000313" key="1">
    <source>
        <dbReference type="EMBL" id="CDO72314.1"/>
    </source>
</evidence>
<sequence>MRIAALRSYRWGETGDILADLLTIIEGRDLPALDKADHLETLLAVADKYEMPMVKSVVRMAFSSPLLDASPIRVYGIACRMSWKQEAMAASSRTLGIDLSDPALHSEMAAWEPRHRSMLLDLHRRRKKEFLASLDDPLMFSANIVGARCNSTGCTAMLNHTRWWAFKYALATRLIESPVGPGLVDEICCMQELWDVAEAKCTDCHKGLYLMPLTMEHLQSVFRDLPRTVEWEDSEEQAT</sequence>
<name>A0A060SJE8_PYCCI</name>